<proteinExistence type="inferred from homology"/>
<feature type="region of interest" description="Disordered" evidence="6">
    <location>
        <begin position="191"/>
        <end position="332"/>
    </location>
</feature>
<dbReference type="OrthoDB" id="621651at2759"/>
<evidence type="ECO:0000313" key="9">
    <source>
        <dbReference type="Proteomes" id="UP000516437"/>
    </source>
</evidence>
<keyword evidence="3" id="KW-0963">Cytoplasm</keyword>
<evidence type="ECO:0000313" key="8">
    <source>
        <dbReference type="EMBL" id="KAB1207827.1"/>
    </source>
</evidence>
<dbReference type="Proteomes" id="UP000516437">
    <property type="component" value="Chromosome 7"/>
</dbReference>
<dbReference type="GO" id="GO:0005874">
    <property type="term" value="C:microtubule"/>
    <property type="evidence" value="ECO:0007669"/>
    <property type="project" value="UniProtKB-KW"/>
</dbReference>
<comment type="similarity">
    <text evidence="2">Belongs to the TPX2 family.</text>
</comment>
<feature type="compositionally biased region" description="Basic and acidic residues" evidence="6">
    <location>
        <begin position="418"/>
        <end position="440"/>
    </location>
</feature>
<dbReference type="EMBL" id="RXIC02000025">
    <property type="protein sequence ID" value="KAB1207827.1"/>
    <property type="molecule type" value="Genomic_DNA"/>
</dbReference>
<evidence type="ECO:0000256" key="3">
    <source>
        <dbReference type="ARBA" id="ARBA00022490"/>
    </source>
</evidence>
<evidence type="ECO:0000256" key="6">
    <source>
        <dbReference type="SAM" id="MobiDB-lite"/>
    </source>
</evidence>
<keyword evidence="5" id="KW-0206">Cytoskeleton</keyword>
<name>A0A6A1V7M9_9ROSI</name>
<protein>
    <submittedName>
        <fullName evidence="8">Protein WAVE-DAMPENED 2</fullName>
    </submittedName>
</protein>
<reference evidence="8 9" key="1">
    <citation type="journal article" date="2019" name="Plant Biotechnol. J.">
        <title>The red bayberry genome and genetic basis of sex determination.</title>
        <authorList>
            <person name="Jia H.M."/>
            <person name="Jia H.J."/>
            <person name="Cai Q.L."/>
            <person name="Wang Y."/>
            <person name="Zhao H.B."/>
            <person name="Yang W.F."/>
            <person name="Wang G.Y."/>
            <person name="Li Y.H."/>
            <person name="Zhan D.L."/>
            <person name="Shen Y.T."/>
            <person name="Niu Q.F."/>
            <person name="Chang L."/>
            <person name="Qiu J."/>
            <person name="Zhao L."/>
            <person name="Xie H.B."/>
            <person name="Fu W.Y."/>
            <person name="Jin J."/>
            <person name="Li X.W."/>
            <person name="Jiao Y."/>
            <person name="Zhou C.C."/>
            <person name="Tu T."/>
            <person name="Chai C.Y."/>
            <person name="Gao J.L."/>
            <person name="Fan L.J."/>
            <person name="van de Weg E."/>
            <person name="Wang J.Y."/>
            <person name="Gao Z.S."/>
        </authorList>
    </citation>
    <scope>NUCLEOTIDE SEQUENCE [LARGE SCALE GENOMIC DNA]</scope>
    <source>
        <tissue evidence="8">Leaves</tissue>
    </source>
</reference>
<dbReference type="AlphaFoldDB" id="A0A6A1V7M9"/>
<dbReference type="PANTHER" id="PTHR47286">
    <property type="entry name" value="F3I6.9 PROTEIN"/>
    <property type="match status" value="1"/>
</dbReference>
<feature type="compositionally biased region" description="Basic and acidic residues" evidence="6">
    <location>
        <begin position="222"/>
        <end position="248"/>
    </location>
</feature>
<dbReference type="InterPro" id="IPR027329">
    <property type="entry name" value="TPX2_C"/>
</dbReference>
<evidence type="ECO:0000256" key="2">
    <source>
        <dbReference type="ARBA" id="ARBA00005885"/>
    </source>
</evidence>
<comment type="caution">
    <text evidence="8">The sequence shown here is derived from an EMBL/GenBank/DDBJ whole genome shotgun (WGS) entry which is preliminary data.</text>
</comment>
<keyword evidence="9" id="KW-1185">Reference proteome</keyword>
<keyword evidence="4" id="KW-0493">Microtubule</keyword>
<gene>
    <name evidence="8" type="ORF">CJ030_MR7G024822</name>
</gene>
<dbReference type="PANTHER" id="PTHR47286:SF2">
    <property type="entry name" value="F3I6.9 PROTEIN"/>
    <property type="match status" value="1"/>
</dbReference>
<feature type="region of interest" description="Disordered" evidence="6">
    <location>
        <begin position="1"/>
        <end position="21"/>
    </location>
</feature>
<dbReference type="Pfam" id="PF06886">
    <property type="entry name" value="TPX2"/>
    <property type="match status" value="1"/>
</dbReference>
<feature type="region of interest" description="Disordered" evidence="6">
    <location>
        <begin position="369"/>
        <end position="453"/>
    </location>
</feature>
<sequence>MGESIVDVSRDEDKMAETAASKPDLEVSVSFGRFANDSLSWEKWSAFSPNKYLEEVEKCATPGSVAQKKAYFEARYKKIAARRAELMDQGNQMEDDPLWSKIENSNDLTGDVRGAGLEFDILNSHSSTQEVVKQETKLIGEAISTNVADLKEDAAISIENQKSFAEMAQEMDSLTDSPESCKPEKAIVVEEGEEEDETALIESKDMDENSNNWDNEIGKGQQVKEEKVKLDNPKESKKVSPVNKERNVTRVKKKSALPATKASHISSPKVSKPSPAYTSLSASRSSKKGHHSSLPRNKTPSVVGSKKVAPKSLHMSIGLEPTNFEPSSHSTTRKSFIMEEMGDKDIVKRAFKTFQKNVNQLKPSVEERSLVAKQVPTKGTEPRVSSSMTSRKENAGSVRAGGTDRKSAKVAPSSFGLKNDEKTRKRNEKLEEKSTVKEATRTGLQSKSKEEKGVEIRKLRQSLTFKATPLPAFYGALKMSKSALDKYPVLGDVFYQPQAAYPSLFLFEFVTAVRYLMDM</sequence>
<accession>A0A6A1V7M9</accession>
<feature type="domain" description="TPX2 C-terminal" evidence="7">
    <location>
        <begin position="415"/>
        <end position="476"/>
    </location>
</feature>
<evidence type="ECO:0000256" key="1">
    <source>
        <dbReference type="ARBA" id="ARBA00004245"/>
    </source>
</evidence>
<organism evidence="8 9">
    <name type="scientific">Morella rubra</name>
    <name type="common">Chinese bayberry</name>
    <dbReference type="NCBI Taxonomy" id="262757"/>
    <lineage>
        <taxon>Eukaryota</taxon>
        <taxon>Viridiplantae</taxon>
        <taxon>Streptophyta</taxon>
        <taxon>Embryophyta</taxon>
        <taxon>Tracheophyta</taxon>
        <taxon>Spermatophyta</taxon>
        <taxon>Magnoliopsida</taxon>
        <taxon>eudicotyledons</taxon>
        <taxon>Gunneridae</taxon>
        <taxon>Pentapetalae</taxon>
        <taxon>rosids</taxon>
        <taxon>fabids</taxon>
        <taxon>Fagales</taxon>
        <taxon>Myricaceae</taxon>
        <taxon>Morella</taxon>
    </lineage>
</organism>
<evidence type="ECO:0000256" key="4">
    <source>
        <dbReference type="ARBA" id="ARBA00022701"/>
    </source>
</evidence>
<evidence type="ECO:0000259" key="7">
    <source>
        <dbReference type="Pfam" id="PF06886"/>
    </source>
</evidence>
<comment type="subcellular location">
    <subcellularLocation>
        <location evidence="1">Cytoplasm</location>
        <location evidence="1">Cytoskeleton</location>
    </subcellularLocation>
</comment>
<evidence type="ECO:0000256" key="5">
    <source>
        <dbReference type="ARBA" id="ARBA00023212"/>
    </source>
</evidence>